<reference evidence="3" key="2">
    <citation type="submission" date="2023-02" db="EMBL/GenBank/DDBJ databases">
        <authorList>
            <consortium name="DOE Joint Genome Institute"/>
            <person name="Mondo S.J."/>
            <person name="Chang Y."/>
            <person name="Wang Y."/>
            <person name="Ahrendt S."/>
            <person name="Andreopoulos W."/>
            <person name="Barry K."/>
            <person name="Beard J."/>
            <person name="Benny G.L."/>
            <person name="Blankenship S."/>
            <person name="Bonito G."/>
            <person name="Cuomo C."/>
            <person name="Desiro A."/>
            <person name="Gervers K.A."/>
            <person name="Hundley H."/>
            <person name="Kuo A."/>
            <person name="LaButti K."/>
            <person name="Lang B.F."/>
            <person name="Lipzen A."/>
            <person name="O'Donnell K."/>
            <person name="Pangilinan J."/>
            <person name="Reynolds N."/>
            <person name="Sandor L."/>
            <person name="Smith M.W."/>
            <person name="Tsang A."/>
            <person name="Grigoriev I.V."/>
            <person name="Stajich J.E."/>
            <person name="Spatafora J.W."/>
        </authorList>
    </citation>
    <scope>NUCLEOTIDE SEQUENCE</scope>
    <source>
        <strain evidence="3">RSA 2281</strain>
    </source>
</reference>
<organism evidence="3 4">
    <name type="scientific">Phascolomyces articulosus</name>
    <dbReference type="NCBI Taxonomy" id="60185"/>
    <lineage>
        <taxon>Eukaryota</taxon>
        <taxon>Fungi</taxon>
        <taxon>Fungi incertae sedis</taxon>
        <taxon>Mucoromycota</taxon>
        <taxon>Mucoromycotina</taxon>
        <taxon>Mucoromycetes</taxon>
        <taxon>Mucorales</taxon>
        <taxon>Lichtheimiaceae</taxon>
        <taxon>Phascolomyces</taxon>
    </lineage>
</organism>
<gene>
    <name evidence="3" type="ORF">BDA99DRAFT_602493</name>
</gene>
<dbReference type="InterPro" id="IPR036047">
    <property type="entry name" value="F-box-like_dom_sf"/>
</dbReference>
<dbReference type="InterPro" id="IPR032675">
    <property type="entry name" value="LRR_dom_sf"/>
</dbReference>
<dbReference type="PANTHER" id="PTHR38926">
    <property type="entry name" value="F-BOX DOMAIN CONTAINING PROTEIN, EXPRESSED"/>
    <property type="match status" value="1"/>
</dbReference>
<dbReference type="Gene3D" id="3.80.10.10">
    <property type="entry name" value="Ribonuclease Inhibitor"/>
    <property type="match status" value="2"/>
</dbReference>
<dbReference type="PROSITE" id="PS50181">
    <property type="entry name" value="FBOX"/>
    <property type="match status" value="1"/>
</dbReference>
<keyword evidence="4" id="KW-1185">Reference proteome</keyword>
<name>A0AAD5K6M2_9FUNG</name>
<proteinExistence type="predicted"/>
<feature type="compositionally biased region" description="Low complexity" evidence="1">
    <location>
        <begin position="641"/>
        <end position="650"/>
    </location>
</feature>
<dbReference type="Pfam" id="PF12937">
    <property type="entry name" value="F-box-like"/>
    <property type="match status" value="1"/>
</dbReference>
<dbReference type="AlphaFoldDB" id="A0AAD5K6M2"/>
<protein>
    <recommendedName>
        <fullName evidence="2">F-box domain-containing protein</fullName>
    </recommendedName>
</protein>
<evidence type="ECO:0000313" key="3">
    <source>
        <dbReference type="EMBL" id="KAI9271747.1"/>
    </source>
</evidence>
<dbReference type="SMART" id="SM00256">
    <property type="entry name" value="FBOX"/>
    <property type="match status" value="1"/>
</dbReference>
<feature type="compositionally biased region" description="Basic and acidic residues" evidence="1">
    <location>
        <begin position="48"/>
        <end position="57"/>
    </location>
</feature>
<dbReference type="CDD" id="cd09917">
    <property type="entry name" value="F-box_SF"/>
    <property type="match status" value="1"/>
</dbReference>
<comment type="caution">
    <text evidence="3">The sequence shown here is derived from an EMBL/GenBank/DDBJ whole genome shotgun (WGS) entry which is preliminary data.</text>
</comment>
<reference evidence="3" key="1">
    <citation type="journal article" date="2022" name="IScience">
        <title>Evolution of zygomycete secretomes and the origins of terrestrial fungal ecologies.</title>
        <authorList>
            <person name="Chang Y."/>
            <person name="Wang Y."/>
            <person name="Mondo S."/>
            <person name="Ahrendt S."/>
            <person name="Andreopoulos W."/>
            <person name="Barry K."/>
            <person name="Beard J."/>
            <person name="Benny G.L."/>
            <person name="Blankenship S."/>
            <person name="Bonito G."/>
            <person name="Cuomo C."/>
            <person name="Desiro A."/>
            <person name="Gervers K.A."/>
            <person name="Hundley H."/>
            <person name="Kuo A."/>
            <person name="LaButti K."/>
            <person name="Lang B.F."/>
            <person name="Lipzen A."/>
            <person name="O'Donnell K."/>
            <person name="Pangilinan J."/>
            <person name="Reynolds N."/>
            <person name="Sandor L."/>
            <person name="Smith M.E."/>
            <person name="Tsang A."/>
            <person name="Grigoriev I.V."/>
            <person name="Stajich J.E."/>
            <person name="Spatafora J.W."/>
        </authorList>
    </citation>
    <scope>NUCLEOTIDE SEQUENCE</scope>
    <source>
        <strain evidence="3">RSA 2281</strain>
    </source>
</reference>
<dbReference type="PANTHER" id="PTHR38926:SF72">
    <property type="entry name" value="IM:7136021-RELATED"/>
    <property type="match status" value="1"/>
</dbReference>
<dbReference type="Proteomes" id="UP001209540">
    <property type="component" value="Unassembled WGS sequence"/>
</dbReference>
<feature type="compositionally biased region" description="Basic and acidic residues" evidence="1">
    <location>
        <begin position="651"/>
        <end position="662"/>
    </location>
</feature>
<evidence type="ECO:0000259" key="2">
    <source>
        <dbReference type="PROSITE" id="PS50181"/>
    </source>
</evidence>
<sequence length="739" mass="83879">MSVFKHAHKSFFSTVSKLKEYRSSPPEPSGIVISGAAGMKKGKSQQKQQEEAQRMIKESPTSSKGYFVSAQLYQEQDDLNAALSIYLQSLKSVPPGDLDYSLLLKEKQRLIAKLKQRSQGGFYDLLPYDVLYLIFGHLSYKELLHCARVCRRWNDFMMEWPEFWNKIALGMPNINRKTLNSLLRGQTQELRLEGPLDPGLTHDIFWLLCSWEDNHFIQKIYLRNIEMSTADIRTLGNAVRCMASSLKKIEWVNCSVKQVDIIQDIFPSCSPSLTRASFSYNKNINNSVIPTIRSNNNCSDDTCDFRITLHLIPLGKQITSSSTFHFYSTLTYLKVDTHSSSSGDDFEYISRYNPGNQEINGIYKHTAALIKKCPNLVHLFLDSYGTDDPGNIGYCFLQAIKSCPQLQTLVIFENAYMPSTVMSDIDQSEYDVITAASFPLSSKEKITAASYSTTVMSNKKTYKNIYQTITDIRSSSTVISNLRRFVFSHHYSKVDSKDVAEVFKYSHASLELLYLGYDCMSLSVTALAKLASLGCPKLREIRIGTGDYNVVGGGPSNPKISTVLVRLFSVCPALESIELDDTRWSHHYLQLNEPSVVEAIAKHCPRLRHLHFFDYYYTKNGSNELCNAFLNFVSRTGNGATSNNNNNYNGIEKRKNKERHDNNQNYSSSLECLKLDFMGHEVAYILVKNLTSLKYLQLKWWINGTTSRSKSNNENLIQQIKDILTERGGSLVVDPRSNP</sequence>
<dbReference type="SUPFAM" id="SSF81383">
    <property type="entry name" value="F-box domain"/>
    <property type="match status" value="1"/>
</dbReference>
<evidence type="ECO:0000313" key="4">
    <source>
        <dbReference type="Proteomes" id="UP001209540"/>
    </source>
</evidence>
<dbReference type="InterPro" id="IPR001810">
    <property type="entry name" value="F-box_dom"/>
</dbReference>
<feature type="region of interest" description="Disordered" evidence="1">
    <location>
        <begin position="641"/>
        <end position="663"/>
    </location>
</feature>
<feature type="region of interest" description="Disordered" evidence="1">
    <location>
        <begin position="21"/>
        <end position="59"/>
    </location>
</feature>
<feature type="domain" description="F-box" evidence="2">
    <location>
        <begin position="120"/>
        <end position="167"/>
    </location>
</feature>
<evidence type="ECO:0000256" key="1">
    <source>
        <dbReference type="SAM" id="MobiDB-lite"/>
    </source>
</evidence>
<dbReference type="SUPFAM" id="SSF52047">
    <property type="entry name" value="RNI-like"/>
    <property type="match status" value="1"/>
</dbReference>
<accession>A0AAD5K6M2</accession>
<dbReference type="EMBL" id="JAIXMP010000006">
    <property type="protein sequence ID" value="KAI9271747.1"/>
    <property type="molecule type" value="Genomic_DNA"/>
</dbReference>
<dbReference type="Gene3D" id="1.20.1280.50">
    <property type="match status" value="1"/>
</dbReference>